<keyword evidence="3 9" id="KW-0813">Transport</keyword>
<dbReference type="GO" id="GO:0005886">
    <property type="term" value="C:plasma membrane"/>
    <property type="evidence" value="ECO:0007669"/>
    <property type="project" value="UniProtKB-SubCell"/>
</dbReference>
<evidence type="ECO:0000259" key="12">
    <source>
        <dbReference type="Pfam" id="PF26002"/>
    </source>
</evidence>
<dbReference type="InterPro" id="IPR058781">
    <property type="entry name" value="HH_AprE-like"/>
</dbReference>
<sequence length="438" mass="48577">MANPVSAPHAPIKTGLATPVYLGALASLALLVSAFVWMSTTLITGAVIAPGKVVVRGLPKQVQSLDGGVVQEILVKDGDVVRKGDVLLRLDPSLLQINLEIYRNRLSEVVTREARLDAEYQELAAPVFNIDSPYLPDIDLTQHFKGQREIFVARREVLNGRKEQLAERILQFRNQISGVEAQISAKQDQLAYVSQERETKQGLSEQGLVRESELLELQGRESSLLGQIAEHQSELARIYNSIRDTELEILQADREFKEQVVTELRTTTAEREELILQIVTVEKQLERIDILAPTDGIVHELQATTEGGVVAPEATITQIVPLSDGVEFKLQVDPQSIDQVFVGQVAKVLFPAFNQRTTPELFGTVAGISPTSVDDQQTGRSYFRIDLTLPAEEIARLGNVELIPGMPVEAFLQTGERSVLTYLTEPFLQQLRRAFREG</sequence>
<gene>
    <name evidence="13" type="ORF">SAMN05444851_3294</name>
</gene>
<evidence type="ECO:0000256" key="3">
    <source>
        <dbReference type="ARBA" id="ARBA00022448"/>
    </source>
</evidence>
<keyword evidence="6 9" id="KW-0812">Transmembrane</keyword>
<dbReference type="OrthoDB" id="9810980at2"/>
<reference evidence="13 14" key="1">
    <citation type="submission" date="2016-10" db="EMBL/GenBank/DDBJ databases">
        <authorList>
            <person name="de Groot N.N."/>
        </authorList>
    </citation>
    <scope>NUCLEOTIDE SEQUENCE [LARGE SCALE GENOMIC DNA]</scope>
    <source>
        <strain evidence="13 14">DSM 29439</strain>
    </source>
</reference>
<organism evidence="13 14">
    <name type="scientific">Aliiroseovarius sediminilitoris</name>
    <dbReference type="NCBI Taxonomy" id="1173584"/>
    <lineage>
        <taxon>Bacteria</taxon>
        <taxon>Pseudomonadati</taxon>
        <taxon>Pseudomonadota</taxon>
        <taxon>Alphaproteobacteria</taxon>
        <taxon>Rhodobacterales</taxon>
        <taxon>Paracoccaceae</taxon>
        <taxon>Aliiroseovarius</taxon>
    </lineage>
</organism>
<feature type="domain" description="AprE-like beta-barrel" evidence="12">
    <location>
        <begin position="329"/>
        <end position="415"/>
    </location>
</feature>
<accession>A0A1I0R9U3</accession>
<dbReference type="InterPro" id="IPR010129">
    <property type="entry name" value="T1SS_HlyD"/>
</dbReference>
<dbReference type="Proteomes" id="UP000199650">
    <property type="component" value="Unassembled WGS sequence"/>
</dbReference>
<dbReference type="GO" id="GO:0015031">
    <property type="term" value="P:protein transport"/>
    <property type="evidence" value="ECO:0007669"/>
    <property type="project" value="InterPro"/>
</dbReference>
<dbReference type="Gene3D" id="2.40.50.100">
    <property type="match status" value="1"/>
</dbReference>
<evidence type="ECO:0000256" key="5">
    <source>
        <dbReference type="ARBA" id="ARBA00022519"/>
    </source>
</evidence>
<evidence type="ECO:0000256" key="6">
    <source>
        <dbReference type="ARBA" id="ARBA00022692"/>
    </source>
</evidence>
<dbReference type="PANTHER" id="PTHR30386:SF17">
    <property type="entry name" value="ALKALINE PROTEASE SECRETION PROTEIN APRE"/>
    <property type="match status" value="1"/>
</dbReference>
<keyword evidence="4 9" id="KW-1003">Cell membrane</keyword>
<dbReference type="Pfam" id="PF25994">
    <property type="entry name" value="HH_AprE"/>
    <property type="match status" value="1"/>
</dbReference>
<dbReference type="InterPro" id="IPR050739">
    <property type="entry name" value="MFP"/>
</dbReference>
<keyword evidence="5 9" id="KW-0997">Cell inner membrane</keyword>
<keyword evidence="10" id="KW-0175">Coiled coil</keyword>
<evidence type="ECO:0000256" key="10">
    <source>
        <dbReference type="SAM" id="Coils"/>
    </source>
</evidence>
<evidence type="ECO:0000259" key="11">
    <source>
        <dbReference type="Pfam" id="PF25994"/>
    </source>
</evidence>
<proteinExistence type="inferred from homology"/>
<dbReference type="EMBL" id="FOJB01000003">
    <property type="protein sequence ID" value="SEW37561.1"/>
    <property type="molecule type" value="Genomic_DNA"/>
</dbReference>
<feature type="coiled-coil region" evidence="10">
    <location>
        <begin position="155"/>
        <end position="182"/>
    </location>
</feature>
<dbReference type="InterPro" id="IPR058982">
    <property type="entry name" value="Beta-barrel_AprE"/>
</dbReference>
<keyword evidence="7 9" id="KW-1133">Transmembrane helix</keyword>
<dbReference type="Gene3D" id="2.40.30.170">
    <property type="match status" value="1"/>
</dbReference>
<evidence type="ECO:0000256" key="7">
    <source>
        <dbReference type="ARBA" id="ARBA00022989"/>
    </source>
</evidence>
<evidence type="ECO:0000313" key="13">
    <source>
        <dbReference type="EMBL" id="SEW37561.1"/>
    </source>
</evidence>
<dbReference type="NCBIfam" id="TIGR01843">
    <property type="entry name" value="type_I_hlyD"/>
    <property type="match status" value="1"/>
</dbReference>
<dbReference type="Pfam" id="PF26002">
    <property type="entry name" value="Beta-barrel_AprE"/>
    <property type="match status" value="1"/>
</dbReference>
<evidence type="ECO:0000256" key="1">
    <source>
        <dbReference type="ARBA" id="ARBA00004377"/>
    </source>
</evidence>
<evidence type="ECO:0000256" key="9">
    <source>
        <dbReference type="RuleBase" id="RU365093"/>
    </source>
</evidence>
<comment type="subcellular location">
    <subcellularLocation>
        <location evidence="1 9">Cell inner membrane</location>
        <topology evidence="1 9">Single-pass membrane protein</topology>
    </subcellularLocation>
</comment>
<dbReference type="PANTHER" id="PTHR30386">
    <property type="entry name" value="MEMBRANE FUSION SUBUNIT OF EMRAB-TOLC MULTIDRUG EFFLUX PUMP"/>
    <property type="match status" value="1"/>
</dbReference>
<comment type="similarity">
    <text evidence="2 9">Belongs to the membrane fusion protein (MFP) (TC 8.A.1) family.</text>
</comment>
<evidence type="ECO:0000256" key="2">
    <source>
        <dbReference type="ARBA" id="ARBA00009477"/>
    </source>
</evidence>
<feature type="domain" description="AprE-like long alpha-helical hairpin" evidence="11">
    <location>
        <begin position="96"/>
        <end position="282"/>
    </location>
</feature>
<dbReference type="STRING" id="1173584.SAMN05444851_3294"/>
<name>A0A1I0R9U3_9RHOB</name>
<feature type="transmembrane region" description="Helical" evidence="9">
    <location>
        <begin position="20"/>
        <end position="49"/>
    </location>
</feature>
<evidence type="ECO:0000256" key="8">
    <source>
        <dbReference type="ARBA" id="ARBA00023136"/>
    </source>
</evidence>
<dbReference type="RefSeq" id="WP_091433387.1">
    <property type="nucleotide sequence ID" value="NZ_FOJB01000003.1"/>
</dbReference>
<keyword evidence="8 9" id="KW-0472">Membrane</keyword>
<dbReference type="PRINTS" id="PR01490">
    <property type="entry name" value="RTXTOXIND"/>
</dbReference>
<evidence type="ECO:0000256" key="4">
    <source>
        <dbReference type="ARBA" id="ARBA00022475"/>
    </source>
</evidence>
<evidence type="ECO:0000313" key="14">
    <source>
        <dbReference type="Proteomes" id="UP000199650"/>
    </source>
</evidence>
<protein>
    <recommendedName>
        <fullName evidence="9">Membrane fusion protein (MFP) family protein</fullName>
    </recommendedName>
</protein>
<keyword evidence="14" id="KW-1185">Reference proteome</keyword>
<dbReference type="AlphaFoldDB" id="A0A1I0R9U3"/>